<reference evidence="5" key="1">
    <citation type="journal article" date="2023" name="Commun. Biol.">
        <title>Genome analysis of Parmales, the sister group of diatoms, reveals the evolutionary specialization of diatoms from phago-mixotrophs to photoautotrophs.</title>
        <authorList>
            <person name="Ban H."/>
            <person name="Sato S."/>
            <person name="Yoshikawa S."/>
            <person name="Yamada K."/>
            <person name="Nakamura Y."/>
            <person name="Ichinomiya M."/>
            <person name="Sato N."/>
            <person name="Blanc-Mathieu R."/>
            <person name="Endo H."/>
            <person name="Kuwata A."/>
            <person name="Ogata H."/>
        </authorList>
    </citation>
    <scope>NUCLEOTIDE SEQUENCE [LARGE SCALE GENOMIC DNA]</scope>
    <source>
        <strain evidence="5">NIES 3700</strain>
    </source>
</reference>
<evidence type="ECO:0000259" key="3">
    <source>
        <dbReference type="Pfam" id="PF01789"/>
    </source>
</evidence>
<organism evidence="4 5">
    <name type="scientific">Triparma laevis f. longispina</name>
    <dbReference type="NCBI Taxonomy" id="1714387"/>
    <lineage>
        <taxon>Eukaryota</taxon>
        <taxon>Sar</taxon>
        <taxon>Stramenopiles</taxon>
        <taxon>Ochrophyta</taxon>
        <taxon>Bolidophyceae</taxon>
        <taxon>Parmales</taxon>
        <taxon>Triparmaceae</taxon>
        <taxon>Triparma</taxon>
    </lineage>
</organism>
<feature type="signal peptide" evidence="2">
    <location>
        <begin position="1"/>
        <end position="16"/>
    </location>
</feature>
<dbReference type="GO" id="GO:0005509">
    <property type="term" value="F:calcium ion binding"/>
    <property type="evidence" value="ECO:0007669"/>
    <property type="project" value="InterPro"/>
</dbReference>
<feature type="chain" id="PRO_5040732520" description="PsbP C-terminal domain-containing protein" evidence="2">
    <location>
        <begin position="17"/>
        <end position="341"/>
    </location>
</feature>
<protein>
    <recommendedName>
        <fullName evidence="3">PsbP C-terminal domain-containing protein</fullName>
    </recommendedName>
</protein>
<gene>
    <name evidence="4" type="ORF">TrLO_g8599</name>
</gene>
<keyword evidence="2" id="KW-0732">Signal</keyword>
<evidence type="ECO:0000256" key="2">
    <source>
        <dbReference type="SAM" id="SignalP"/>
    </source>
</evidence>
<comment type="caution">
    <text evidence="4">The sequence shown here is derived from an EMBL/GenBank/DDBJ whole genome shotgun (WGS) entry which is preliminary data.</text>
</comment>
<dbReference type="OrthoDB" id="195529at2759"/>
<dbReference type="InterPro" id="IPR016123">
    <property type="entry name" value="Mog1/PsbP_a/b/a-sand"/>
</dbReference>
<feature type="region of interest" description="Disordered" evidence="1">
    <location>
        <begin position="33"/>
        <end position="57"/>
    </location>
</feature>
<evidence type="ECO:0000313" key="4">
    <source>
        <dbReference type="EMBL" id="GMH78833.1"/>
    </source>
</evidence>
<dbReference type="Gene3D" id="3.40.1000.10">
    <property type="entry name" value="Mog1/PsbP, alpha/beta/alpha sandwich"/>
    <property type="match status" value="1"/>
</dbReference>
<evidence type="ECO:0000313" key="5">
    <source>
        <dbReference type="Proteomes" id="UP001165122"/>
    </source>
</evidence>
<dbReference type="InterPro" id="IPR002683">
    <property type="entry name" value="PsbP_C"/>
</dbReference>
<dbReference type="Proteomes" id="UP001165122">
    <property type="component" value="Unassembled WGS sequence"/>
</dbReference>
<evidence type="ECO:0000256" key="1">
    <source>
        <dbReference type="SAM" id="MobiDB-lite"/>
    </source>
</evidence>
<proteinExistence type="predicted"/>
<feature type="domain" description="PsbP C-terminal" evidence="3">
    <location>
        <begin position="247"/>
        <end position="338"/>
    </location>
</feature>
<dbReference type="GO" id="GO:0015979">
    <property type="term" value="P:photosynthesis"/>
    <property type="evidence" value="ECO:0007669"/>
    <property type="project" value="InterPro"/>
</dbReference>
<dbReference type="GO" id="GO:0009523">
    <property type="term" value="C:photosystem II"/>
    <property type="evidence" value="ECO:0007669"/>
    <property type="project" value="InterPro"/>
</dbReference>
<name>A0A9W7B1H2_9STRA</name>
<accession>A0A9W7B1H2</accession>
<dbReference type="Pfam" id="PF01789">
    <property type="entry name" value="PsbP"/>
    <property type="match status" value="1"/>
</dbReference>
<dbReference type="GO" id="GO:0019898">
    <property type="term" value="C:extrinsic component of membrane"/>
    <property type="evidence" value="ECO:0007669"/>
    <property type="project" value="InterPro"/>
</dbReference>
<keyword evidence="5" id="KW-1185">Reference proteome</keyword>
<dbReference type="AlphaFoldDB" id="A0A9W7B1H2"/>
<dbReference type="SUPFAM" id="SSF55724">
    <property type="entry name" value="Mog1p/PsbP-like"/>
    <property type="match status" value="1"/>
</dbReference>
<sequence length="341" mass="37101">MLFSLLIFSVLMCCEGFTPLSLTCPHRRLSRTSLASTENDSPESLPPPPQAPTPTSTTDDYKYISAQGFEVVRPVTPSAAAINSLPRRLLITTVFLTIPLSLASNFLGLTSKLIISSPIHAVSSLASSLNLQELFPDSSGYKIYKSPPRSSQPLPKPRTFVRYSLLVPPNFVQDPAILLARSQLTDPNREMKMSRSGTSNLIPDVAWGPMGKIDPVTRKSSSDTNISVIKNVIGAPFSLSKTIGEDPLLAGQSILMNLLCPLNSGREGTLITSSKKVIDNVEYYIIEYVIKFTQDENKQLRAISVLAGVGDDTLVTYTAVGREGEFSTSLRRSAESFTIIS</sequence>
<dbReference type="EMBL" id="BRXW01000910">
    <property type="protein sequence ID" value="GMH78833.1"/>
    <property type="molecule type" value="Genomic_DNA"/>
</dbReference>